<dbReference type="SUPFAM" id="SSF46785">
    <property type="entry name" value="Winged helix' DNA-binding domain"/>
    <property type="match status" value="1"/>
</dbReference>
<proteinExistence type="predicted"/>
<dbReference type="PANTHER" id="PTHR42756:SF1">
    <property type="entry name" value="TRANSCRIPTIONAL REPRESSOR OF EMRAB OPERON"/>
    <property type="match status" value="1"/>
</dbReference>
<dbReference type="InterPro" id="IPR036390">
    <property type="entry name" value="WH_DNA-bd_sf"/>
</dbReference>
<dbReference type="OrthoDB" id="8452803at2"/>
<keyword evidence="2" id="KW-0238">DNA-binding</keyword>
<dbReference type="SMART" id="SM00347">
    <property type="entry name" value="HTH_MARR"/>
    <property type="match status" value="1"/>
</dbReference>
<dbReference type="GO" id="GO:0003677">
    <property type="term" value="F:DNA binding"/>
    <property type="evidence" value="ECO:0007669"/>
    <property type="project" value="UniProtKB-KW"/>
</dbReference>
<organism evidence="5 6">
    <name type="scientific">Metarhizobium album</name>
    <dbReference type="NCBI Taxonomy" id="2182425"/>
    <lineage>
        <taxon>Bacteria</taxon>
        <taxon>Pseudomonadati</taxon>
        <taxon>Pseudomonadota</taxon>
        <taxon>Alphaproteobacteria</taxon>
        <taxon>Hyphomicrobiales</taxon>
        <taxon>Rhizobiaceae</taxon>
        <taxon>Metarhizobium</taxon>
    </lineage>
</organism>
<dbReference type="Pfam" id="PF01047">
    <property type="entry name" value="MarR"/>
    <property type="match status" value="1"/>
</dbReference>
<dbReference type="PANTHER" id="PTHR42756">
    <property type="entry name" value="TRANSCRIPTIONAL REGULATOR, MARR"/>
    <property type="match status" value="1"/>
</dbReference>
<evidence type="ECO:0000259" key="4">
    <source>
        <dbReference type="PROSITE" id="PS50995"/>
    </source>
</evidence>
<evidence type="ECO:0000256" key="2">
    <source>
        <dbReference type="ARBA" id="ARBA00023125"/>
    </source>
</evidence>
<keyword evidence="6" id="KW-1185">Reference proteome</keyword>
<dbReference type="InterPro" id="IPR000835">
    <property type="entry name" value="HTH_MarR-typ"/>
</dbReference>
<evidence type="ECO:0000256" key="1">
    <source>
        <dbReference type="ARBA" id="ARBA00023015"/>
    </source>
</evidence>
<keyword evidence="3" id="KW-0804">Transcription</keyword>
<gene>
    <name evidence="5" type="ORF">DEM27_25250</name>
</gene>
<dbReference type="AlphaFoldDB" id="A0A2U2DJQ8"/>
<dbReference type="GO" id="GO:0003700">
    <property type="term" value="F:DNA-binding transcription factor activity"/>
    <property type="evidence" value="ECO:0007669"/>
    <property type="project" value="InterPro"/>
</dbReference>
<evidence type="ECO:0000313" key="6">
    <source>
        <dbReference type="Proteomes" id="UP000245252"/>
    </source>
</evidence>
<comment type="caution">
    <text evidence="5">The sequence shown here is derived from an EMBL/GenBank/DDBJ whole genome shotgun (WGS) entry which is preliminary data.</text>
</comment>
<dbReference type="Gene3D" id="1.10.10.10">
    <property type="entry name" value="Winged helix-like DNA-binding domain superfamily/Winged helix DNA-binding domain"/>
    <property type="match status" value="1"/>
</dbReference>
<dbReference type="InterPro" id="IPR036388">
    <property type="entry name" value="WH-like_DNA-bd_sf"/>
</dbReference>
<dbReference type="RefSeq" id="WP_109461017.1">
    <property type="nucleotide sequence ID" value="NZ_QFBC01000015.1"/>
</dbReference>
<dbReference type="InterPro" id="IPR023187">
    <property type="entry name" value="Tscrpt_reg_MarR-type_CS"/>
</dbReference>
<dbReference type="PROSITE" id="PS50995">
    <property type="entry name" value="HTH_MARR_2"/>
    <property type="match status" value="1"/>
</dbReference>
<protein>
    <submittedName>
        <fullName evidence="5">MarR family transcriptional regulator</fullName>
    </submittedName>
</protein>
<evidence type="ECO:0000313" key="5">
    <source>
        <dbReference type="EMBL" id="PWE53546.1"/>
    </source>
</evidence>
<reference evidence="5 6" key="1">
    <citation type="submission" date="2018-05" db="EMBL/GenBank/DDBJ databases">
        <title>The draft genome of strain NS-104.</title>
        <authorList>
            <person name="Hang P."/>
            <person name="Jiang J."/>
        </authorList>
    </citation>
    <scope>NUCLEOTIDE SEQUENCE [LARGE SCALE GENOMIC DNA]</scope>
    <source>
        <strain evidence="5 6">NS-104</strain>
    </source>
</reference>
<dbReference type="Proteomes" id="UP000245252">
    <property type="component" value="Unassembled WGS sequence"/>
</dbReference>
<dbReference type="EMBL" id="QFBC01000015">
    <property type="protein sequence ID" value="PWE53546.1"/>
    <property type="molecule type" value="Genomic_DNA"/>
</dbReference>
<name>A0A2U2DJQ8_9HYPH</name>
<sequence>MRNNAVERRLIEDVSAFGRKLKTVFEFLTRKQNITLPRMRVFASLVQKEGMNQRELAERLELETPTVVRLLDTMEAQGFVERRSSDTDRRAKEVHLTGFGRQTAEEVDSVAGALILRLVAGIPEEDLLTASAVIRTMQANLQSVRTS</sequence>
<accession>A0A2U2DJQ8</accession>
<feature type="domain" description="HTH marR-type" evidence="4">
    <location>
        <begin position="7"/>
        <end position="139"/>
    </location>
</feature>
<dbReference type="PROSITE" id="PS01117">
    <property type="entry name" value="HTH_MARR_1"/>
    <property type="match status" value="1"/>
</dbReference>
<keyword evidence="1" id="KW-0805">Transcription regulation</keyword>
<dbReference type="PRINTS" id="PR00598">
    <property type="entry name" value="HTHMARR"/>
</dbReference>
<evidence type="ECO:0000256" key="3">
    <source>
        <dbReference type="ARBA" id="ARBA00023163"/>
    </source>
</evidence>